<dbReference type="SUPFAM" id="SSF53098">
    <property type="entry name" value="Ribonuclease H-like"/>
    <property type="match status" value="1"/>
</dbReference>
<dbReference type="OrthoDB" id="1607513at2759"/>
<name>A0A7J0DYM7_9ERIC</name>
<keyword evidence="2" id="KW-1185">Reference proteome</keyword>
<dbReference type="InterPro" id="IPR052035">
    <property type="entry name" value="ZnF_BED_domain_contain"/>
</dbReference>
<dbReference type="PANTHER" id="PTHR46481:SF11">
    <property type="entry name" value="ZINC FINGER BED DOMAIN-CONTAINING PROTEIN RICESLEEPER 2-LIKE"/>
    <property type="match status" value="1"/>
</dbReference>
<dbReference type="AlphaFoldDB" id="A0A7J0DYM7"/>
<protein>
    <submittedName>
        <fullName evidence="1">Uncharacterized protein</fullName>
    </submittedName>
</protein>
<dbReference type="PANTHER" id="PTHR46481">
    <property type="entry name" value="ZINC FINGER BED DOMAIN-CONTAINING PROTEIN 4"/>
    <property type="match status" value="1"/>
</dbReference>
<dbReference type="InterPro" id="IPR012337">
    <property type="entry name" value="RNaseH-like_sf"/>
</dbReference>
<proteinExistence type="predicted"/>
<reference evidence="2" key="1">
    <citation type="submission" date="2019-07" db="EMBL/GenBank/DDBJ databases">
        <title>De Novo Assembly of kiwifruit Actinidia rufa.</title>
        <authorList>
            <person name="Sugita-Konishi S."/>
            <person name="Sato K."/>
            <person name="Mori E."/>
            <person name="Abe Y."/>
            <person name="Kisaki G."/>
            <person name="Hamano K."/>
            <person name="Suezawa K."/>
            <person name="Otani M."/>
            <person name="Fukuda T."/>
            <person name="Manabe T."/>
            <person name="Gomi K."/>
            <person name="Tabuchi M."/>
            <person name="Akimitsu K."/>
            <person name="Kataoka I."/>
        </authorList>
    </citation>
    <scope>NUCLEOTIDE SEQUENCE [LARGE SCALE GENOMIC DNA]</scope>
    <source>
        <strain evidence="2">cv. Fuchu</strain>
    </source>
</reference>
<organism evidence="1 2">
    <name type="scientific">Actinidia rufa</name>
    <dbReference type="NCBI Taxonomy" id="165716"/>
    <lineage>
        <taxon>Eukaryota</taxon>
        <taxon>Viridiplantae</taxon>
        <taxon>Streptophyta</taxon>
        <taxon>Embryophyta</taxon>
        <taxon>Tracheophyta</taxon>
        <taxon>Spermatophyta</taxon>
        <taxon>Magnoliopsida</taxon>
        <taxon>eudicotyledons</taxon>
        <taxon>Gunneridae</taxon>
        <taxon>Pentapetalae</taxon>
        <taxon>asterids</taxon>
        <taxon>Ericales</taxon>
        <taxon>Actinidiaceae</taxon>
        <taxon>Actinidia</taxon>
    </lineage>
</organism>
<sequence>MIILQGHPLSMVEHGGFRLFVKNLQPLFELVTFNRVEADCIEIYQKEKQKLYEVVDKLRGKISLSDDTWVAKEDAYYLSLTAHFIDDDWQLKRKVLNFLMVDPSHTEDMISEMIMTSLMDWDIDRKLFSMTIDTNIIKFMVQDALEALSEITHKIRKSIRLFKTVMQYAPLWILMVEGMACHVGGSGDESRDRLTGFDRFLHESSQSQNTKSDLDKYFEDPLFPLNMDFQHFKLVESSDAKISDPIYAGKQHFKYSHVQSIIRVGIQQRK</sequence>
<evidence type="ECO:0000313" key="1">
    <source>
        <dbReference type="EMBL" id="GFS45448.1"/>
    </source>
</evidence>
<dbReference type="EMBL" id="BJWL01000449">
    <property type="protein sequence ID" value="GFS45448.1"/>
    <property type="molecule type" value="Genomic_DNA"/>
</dbReference>
<accession>A0A7J0DYM7</accession>
<evidence type="ECO:0000313" key="2">
    <source>
        <dbReference type="Proteomes" id="UP000585474"/>
    </source>
</evidence>
<comment type="caution">
    <text evidence="1">The sequence shown here is derived from an EMBL/GenBank/DDBJ whole genome shotgun (WGS) entry which is preliminary data.</text>
</comment>
<dbReference type="Proteomes" id="UP000585474">
    <property type="component" value="Unassembled WGS sequence"/>
</dbReference>
<gene>
    <name evidence="1" type="ORF">Acr_00g0096060</name>
</gene>